<reference evidence="2" key="1">
    <citation type="submission" date="2019-08" db="EMBL/GenBank/DDBJ databases">
        <authorList>
            <person name="Kucharzyk K."/>
            <person name="Murdoch R.W."/>
            <person name="Higgins S."/>
            <person name="Loffler F."/>
        </authorList>
    </citation>
    <scope>NUCLEOTIDE SEQUENCE</scope>
</reference>
<gene>
    <name evidence="2" type="ORF">SDC9_179621</name>
</gene>
<evidence type="ECO:0000256" key="1">
    <source>
        <dbReference type="SAM" id="MobiDB-lite"/>
    </source>
</evidence>
<feature type="region of interest" description="Disordered" evidence="1">
    <location>
        <begin position="25"/>
        <end position="50"/>
    </location>
</feature>
<organism evidence="2">
    <name type="scientific">bioreactor metagenome</name>
    <dbReference type="NCBI Taxonomy" id="1076179"/>
    <lineage>
        <taxon>unclassified sequences</taxon>
        <taxon>metagenomes</taxon>
        <taxon>ecological metagenomes</taxon>
    </lineage>
</organism>
<comment type="caution">
    <text evidence="2">The sequence shown here is derived from an EMBL/GenBank/DDBJ whole genome shotgun (WGS) entry which is preliminary data.</text>
</comment>
<dbReference type="EMBL" id="VSSQ01083989">
    <property type="protein sequence ID" value="MPN32145.1"/>
    <property type="molecule type" value="Genomic_DNA"/>
</dbReference>
<accession>A0A645GZA9</accession>
<evidence type="ECO:0000313" key="2">
    <source>
        <dbReference type="EMBL" id="MPN32145.1"/>
    </source>
</evidence>
<protein>
    <submittedName>
        <fullName evidence="2">Uncharacterized protein</fullName>
    </submittedName>
</protein>
<name>A0A645GZA9_9ZZZZ</name>
<proteinExistence type="predicted"/>
<dbReference type="AlphaFoldDB" id="A0A645GZA9"/>
<sequence length="82" mass="8822">MPRPAESQPSMVPVRAFIPAEAGVPVDAGKDAGHTGVEGGVNGEGRREQRFRKRPQRLLNILPIAATVSLEKGFVVVESQFN</sequence>